<protein>
    <submittedName>
        <fullName evidence="1">Uncharacterized protein</fullName>
    </submittedName>
</protein>
<evidence type="ECO:0000313" key="1">
    <source>
        <dbReference type="EMBL" id="CRY97806.1"/>
    </source>
</evidence>
<reference evidence="1" key="1">
    <citation type="submission" date="2015-06" db="EMBL/GenBank/DDBJ databases">
        <authorList>
            <person name="Joergensen T."/>
        </authorList>
    </citation>
    <scope>NUCLEOTIDE SEQUENCE</scope>
    <source>
        <strain evidence="1">RGFK1751</strain>
    </source>
</reference>
<dbReference type="EMBL" id="LN854253">
    <property type="protein sequence ID" value="CRY97806.1"/>
    <property type="molecule type" value="Genomic_DNA"/>
</dbReference>
<proteinExistence type="predicted"/>
<sequence length="201" mass="21851">MNEMVPLVKGFFLKKAVTCVKTPKVNGERMTVKRCSIHWKASGAIAVNVVDLVFSGFEQSALDDFRDTIVDELKPRVQEDWDLEKVVMLGDQPKVAAGSDVGGLTGGLCSPNVCWLVHKRPGSGRLGRMYLPGVTEAVVDGNGDITGTTVSAMNAALDDWVTAMSTASLQLSMRGSEDIGDLISELRVDTKVATQRRRLRR</sequence>
<accession>A0A0H5Q6Z4</accession>
<name>A0A0H5Q6Z4_9ZZZZ</name>
<reference evidence="1" key="2">
    <citation type="submission" date="2015-07" db="EMBL/GenBank/DDBJ databases">
        <title>Plasmids, circular viruses and viroids from rat gut.</title>
        <authorList>
            <person name="Jorgensen T.J."/>
            <person name="Hansen M.A."/>
            <person name="Xu Z."/>
            <person name="Tabak M.A."/>
            <person name="Sorensen S.J."/>
            <person name="Hansen L.H."/>
        </authorList>
    </citation>
    <scope>NUCLEOTIDE SEQUENCE</scope>
    <source>
        <strain evidence="1">RGFK1751</strain>
    </source>
</reference>
<dbReference type="AlphaFoldDB" id="A0A0H5Q6Z4"/>
<organism evidence="1">
    <name type="scientific">uncultured prokaryote</name>
    <dbReference type="NCBI Taxonomy" id="198431"/>
    <lineage>
        <taxon>unclassified sequences</taxon>
        <taxon>environmental samples</taxon>
    </lineage>
</organism>